<sequence length="570" mass="63918">MSKKTPKPGDSCDSPDSVALQYDQPANLRFDDTIPGYACTQHSWVLEQYSQGLTDCHFVLDYDTNFVGMDTSNDGRELYYYEAALRPSNTQLRSVLKSNQHEGGVEMNSKSLVAVNGLLLLITFMLPAADTSMAECKRAAGQTSPQQPQHCQTITVPLTPNHESVQPWKICKDKMVELEVVLMPTGTSAFTGIILEVVQASQNYTPIGKIGFDYRPSGGNRRSINEFLRLNCLRDRGRVKNPWTTTTTTTNSTQLTAINITLQSHNPFTFSSLTSLPPIFIVLYPLFYDKRIYTLTSVSGFPYHVIKLSCQVRQLEGGCGEVFSDAISDYRKVPSSWLGMKINTTKTEMEGNVEVMQNDLSFRSLPHNTSWLIKVAYSIGTWIHLSYTSNDTLGNHWVNMQCSTKNTSDDKTTTLYENTTATSPPPRSYLIQVGPDWMRVTDTTVDRNVTTSQINCTQKIPNFPNLTFIVYSSRDYGRVSYPCRTGLINVNATQTVMQCSRWRVDNITLARAVMKMLVVMVVVAGILVESLTWLWTQYLDIDLSLHLSPLCVWPPLCCRSPPSSPKLSVD</sequence>
<dbReference type="Proteomes" id="UP001286313">
    <property type="component" value="Unassembled WGS sequence"/>
</dbReference>
<feature type="transmembrane region" description="Helical" evidence="1">
    <location>
        <begin position="516"/>
        <end position="535"/>
    </location>
</feature>
<gene>
    <name evidence="2" type="ORF">Pcinc_016856</name>
</gene>
<evidence type="ECO:0000256" key="1">
    <source>
        <dbReference type="SAM" id="Phobius"/>
    </source>
</evidence>
<dbReference type="EMBL" id="JAWQEG010001550">
    <property type="protein sequence ID" value="KAK3878511.1"/>
    <property type="molecule type" value="Genomic_DNA"/>
</dbReference>
<feature type="transmembrane region" description="Helical" evidence="1">
    <location>
        <begin position="268"/>
        <end position="287"/>
    </location>
</feature>
<protein>
    <submittedName>
        <fullName evidence="2">Uncharacterized protein</fullName>
    </submittedName>
</protein>
<evidence type="ECO:0000313" key="3">
    <source>
        <dbReference type="Proteomes" id="UP001286313"/>
    </source>
</evidence>
<organism evidence="2 3">
    <name type="scientific">Petrolisthes cinctipes</name>
    <name type="common">Flat porcelain crab</name>
    <dbReference type="NCBI Taxonomy" id="88211"/>
    <lineage>
        <taxon>Eukaryota</taxon>
        <taxon>Metazoa</taxon>
        <taxon>Ecdysozoa</taxon>
        <taxon>Arthropoda</taxon>
        <taxon>Crustacea</taxon>
        <taxon>Multicrustacea</taxon>
        <taxon>Malacostraca</taxon>
        <taxon>Eumalacostraca</taxon>
        <taxon>Eucarida</taxon>
        <taxon>Decapoda</taxon>
        <taxon>Pleocyemata</taxon>
        <taxon>Anomura</taxon>
        <taxon>Galatheoidea</taxon>
        <taxon>Porcellanidae</taxon>
        <taxon>Petrolisthes</taxon>
    </lineage>
</organism>
<evidence type="ECO:0000313" key="2">
    <source>
        <dbReference type="EMBL" id="KAK3878511.1"/>
    </source>
</evidence>
<keyword evidence="1" id="KW-1133">Transmembrane helix</keyword>
<name>A0AAE1KLD3_PETCI</name>
<keyword evidence="3" id="KW-1185">Reference proteome</keyword>
<keyword evidence="1" id="KW-0472">Membrane</keyword>
<accession>A0AAE1KLD3</accession>
<keyword evidence="1" id="KW-0812">Transmembrane</keyword>
<dbReference type="AlphaFoldDB" id="A0AAE1KLD3"/>
<comment type="caution">
    <text evidence="2">The sequence shown here is derived from an EMBL/GenBank/DDBJ whole genome shotgun (WGS) entry which is preliminary data.</text>
</comment>
<reference evidence="2" key="1">
    <citation type="submission" date="2023-10" db="EMBL/GenBank/DDBJ databases">
        <title>Genome assemblies of two species of porcelain crab, Petrolisthes cinctipes and Petrolisthes manimaculis (Anomura: Porcellanidae).</title>
        <authorList>
            <person name="Angst P."/>
        </authorList>
    </citation>
    <scope>NUCLEOTIDE SEQUENCE</scope>
    <source>
        <strain evidence="2">PB745_01</strain>
        <tissue evidence="2">Gill</tissue>
    </source>
</reference>
<proteinExistence type="predicted"/>